<dbReference type="InterPro" id="IPR013766">
    <property type="entry name" value="Thioredoxin_domain"/>
</dbReference>
<dbReference type="EC" id="5.3.4.1" evidence="3"/>
<dbReference type="GO" id="GO:0003756">
    <property type="term" value="F:protein disulfide isomerase activity"/>
    <property type="evidence" value="ECO:0007669"/>
    <property type="project" value="UniProtKB-EC"/>
</dbReference>
<dbReference type="InterPro" id="IPR017937">
    <property type="entry name" value="Thioredoxin_CS"/>
</dbReference>
<dbReference type="EMBL" id="KI669494">
    <property type="protein sequence ID" value="OCF36914.1"/>
    <property type="molecule type" value="Genomic_DNA"/>
</dbReference>
<dbReference type="InterPro" id="IPR036356">
    <property type="entry name" value="ERp29_C_sf"/>
</dbReference>
<evidence type="ECO:0000256" key="6">
    <source>
        <dbReference type="ARBA" id="ARBA00023157"/>
    </source>
</evidence>
<evidence type="ECO:0000256" key="4">
    <source>
        <dbReference type="ARBA" id="ARBA00022729"/>
    </source>
</evidence>
<name>A0A1B9H0Y9_9TREE</name>
<dbReference type="Gene3D" id="3.40.30.10">
    <property type="entry name" value="Glutaredoxin"/>
    <property type="match status" value="2"/>
</dbReference>
<dbReference type="AlphaFoldDB" id="A0A1B9H0Y9"/>
<dbReference type="SUPFAM" id="SSF52833">
    <property type="entry name" value="Thioredoxin-like"/>
    <property type="match status" value="2"/>
</dbReference>
<keyword evidence="8" id="KW-0676">Redox-active center</keyword>
<evidence type="ECO:0000256" key="3">
    <source>
        <dbReference type="ARBA" id="ARBA00012723"/>
    </source>
</evidence>
<keyword evidence="4 10" id="KW-0732">Signal</keyword>
<feature type="chain" id="PRO_5008627469" description="protein disulfide-isomerase" evidence="10">
    <location>
        <begin position="21"/>
        <end position="414"/>
    </location>
</feature>
<feature type="domain" description="Thioredoxin" evidence="11">
    <location>
        <begin position="9"/>
        <end position="129"/>
    </location>
</feature>
<dbReference type="InterPro" id="IPR051063">
    <property type="entry name" value="PDI"/>
</dbReference>
<keyword evidence="13" id="KW-1185">Reference proteome</keyword>
<dbReference type="Proteomes" id="UP000092666">
    <property type="component" value="Unassembled WGS sequence"/>
</dbReference>
<feature type="signal peptide" evidence="10">
    <location>
        <begin position="1"/>
        <end position="20"/>
    </location>
</feature>
<dbReference type="GO" id="GO:0006457">
    <property type="term" value="P:protein folding"/>
    <property type="evidence" value="ECO:0007669"/>
    <property type="project" value="TreeGrafter"/>
</dbReference>
<reference evidence="12 13" key="1">
    <citation type="submission" date="2013-07" db="EMBL/GenBank/DDBJ databases">
        <title>The Genome Sequence of Cryptococcus heveanensis BCC8398.</title>
        <authorList>
            <consortium name="The Broad Institute Genome Sequencing Platform"/>
            <person name="Cuomo C."/>
            <person name="Litvintseva A."/>
            <person name="Chen Y."/>
            <person name="Heitman J."/>
            <person name="Sun S."/>
            <person name="Springer D."/>
            <person name="Dromer F."/>
            <person name="Young S.K."/>
            <person name="Zeng Q."/>
            <person name="Gargeya S."/>
            <person name="Fitzgerald M."/>
            <person name="Abouelleil A."/>
            <person name="Alvarado L."/>
            <person name="Berlin A.M."/>
            <person name="Chapman S.B."/>
            <person name="Dewar J."/>
            <person name="Goldberg J."/>
            <person name="Griggs A."/>
            <person name="Gujja S."/>
            <person name="Hansen M."/>
            <person name="Howarth C."/>
            <person name="Imamovic A."/>
            <person name="Larimer J."/>
            <person name="McCowan C."/>
            <person name="Murphy C."/>
            <person name="Pearson M."/>
            <person name="Priest M."/>
            <person name="Roberts A."/>
            <person name="Saif S."/>
            <person name="Shea T."/>
            <person name="Sykes S."/>
            <person name="Wortman J."/>
            <person name="Nusbaum C."/>
            <person name="Birren B."/>
        </authorList>
    </citation>
    <scope>NUCLEOTIDE SEQUENCE [LARGE SCALE GENOMIC DNA]</scope>
    <source>
        <strain evidence="12 13">BCC8398</strain>
    </source>
</reference>
<dbReference type="CDD" id="cd00238">
    <property type="entry name" value="ERp29c"/>
    <property type="match status" value="1"/>
</dbReference>
<evidence type="ECO:0000256" key="7">
    <source>
        <dbReference type="ARBA" id="ARBA00023235"/>
    </source>
</evidence>
<dbReference type="PRINTS" id="PR00421">
    <property type="entry name" value="THIOREDOXIN"/>
</dbReference>
<proteinExistence type="inferred from homology"/>
<dbReference type="GO" id="GO:0005783">
    <property type="term" value="C:endoplasmic reticulum"/>
    <property type="evidence" value="ECO:0007669"/>
    <property type="project" value="InterPro"/>
</dbReference>
<dbReference type="PROSITE" id="PS51352">
    <property type="entry name" value="THIOREDOXIN_2"/>
    <property type="match status" value="2"/>
</dbReference>
<dbReference type="Pfam" id="PF07749">
    <property type="entry name" value="ERp29"/>
    <property type="match status" value="1"/>
</dbReference>
<evidence type="ECO:0000313" key="12">
    <source>
        <dbReference type="EMBL" id="OCF36914.1"/>
    </source>
</evidence>
<dbReference type="STRING" id="1296120.A0A1B9H0Y9"/>
<comment type="similarity">
    <text evidence="2 9">Belongs to the protein disulfide isomerase family.</text>
</comment>
<dbReference type="InterPro" id="IPR036249">
    <property type="entry name" value="Thioredoxin-like_sf"/>
</dbReference>
<evidence type="ECO:0000259" key="11">
    <source>
        <dbReference type="PROSITE" id="PS51352"/>
    </source>
</evidence>
<dbReference type="NCBIfam" id="TIGR01126">
    <property type="entry name" value="pdi_dom"/>
    <property type="match status" value="2"/>
</dbReference>
<dbReference type="PANTHER" id="PTHR45672">
    <property type="entry name" value="PROTEIN DISULFIDE-ISOMERASE C17H9.14C-RELATED"/>
    <property type="match status" value="1"/>
</dbReference>
<sequence length="414" mass="44816">MRFSFTLSAGLLAFASFVSASNVIDLDPDNFEKFVGGDRPALVEFYAPWCGHCKSLAPTFEQLGDAFPTDKVVIAKTDADGVGRDLGNKYGVKGFPTLKWFPAGSLEPVDYSSGRDLESLANFVTTQSGVKSKIKPPPPPVATQLDAANFDDIALDDNKNVLVAFTAPWCGHCKNLKPTYEKVAKAFLSEPDCVVAQMDADEAQNKPVAAKYDVRSFPTIKFFPKGSKEPIAYSTGRSEQQFIDFLNEHCGTHRSIGGLLSETAGKVLTLDTLASNFFTASLPERPDVLAKAREYIGTLTGGDKKTNASAEYYVKAMERVLEKGEGWLAKEQARIAGLLASPSLAPTKLDELKIKANILTSFAATKAEEAYEAAEGLYNDAVDAAKQVPQQAKDGIDQFADAVQDKAKKVKEEL</sequence>
<dbReference type="InterPro" id="IPR011679">
    <property type="entry name" value="ERp29_C"/>
</dbReference>
<comment type="catalytic activity">
    <reaction evidence="1">
        <text>Catalyzes the rearrangement of -S-S- bonds in proteins.</text>
        <dbReference type="EC" id="5.3.4.1"/>
    </reaction>
</comment>
<evidence type="ECO:0000256" key="5">
    <source>
        <dbReference type="ARBA" id="ARBA00022737"/>
    </source>
</evidence>
<gene>
    <name evidence="12" type="ORF">I316_01512</name>
</gene>
<organism evidence="12 13">
    <name type="scientific">Kwoniella heveanensis BCC8398</name>
    <dbReference type="NCBI Taxonomy" id="1296120"/>
    <lineage>
        <taxon>Eukaryota</taxon>
        <taxon>Fungi</taxon>
        <taxon>Dikarya</taxon>
        <taxon>Basidiomycota</taxon>
        <taxon>Agaricomycotina</taxon>
        <taxon>Tremellomycetes</taxon>
        <taxon>Tremellales</taxon>
        <taxon>Cryptococcaceae</taxon>
        <taxon>Kwoniella</taxon>
    </lineage>
</organism>
<evidence type="ECO:0000256" key="8">
    <source>
        <dbReference type="ARBA" id="ARBA00023284"/>
    </source>
</evidence>
<feature type="domain" description="Thioredoxin" evidence="11">
    <location>
        <begin position="131"/>
        <end position="251"/>
    </location>
</feature>
<evidence type="ECO:0000256" key="10">
    <source>
        <dbReference type="SAM" id="SignalP"/>
    </source>
</evidence>
<evidence type="ECO:0000256" key="2">
    <source>
        <dbReference type="ARBA" id="ARBA00006347"/>
    </source>
</evidence>
<dbReference type="OrthoDB" id="10264505at2759"/>
<protein>
    <recommendedName>
        <fullName evidence="3">protein disulfide-isomerase</fullName>
        <ecNumber evidence="3">5.3.4.1</ecNumber>
    </recommendedName>
</protein>
<reference evidence="13" key="2">
    <citation type="submission" date="2013-12" db="EMBL/GenBank/DDBJ databases">
        <title>Evolution of pathogenesis and genome organization in the Tremellales.</title>
        <authorList>
            <person name="Cuomo C."/>
            <person name="Litvintseva A."/>
            <person name="Heitman J."/>
            <person name="Chen Y."/>
            <person name="Sun S."/>
            <person name="Springer D."/>
            <person name="Dromer F."/>
            <person name="Young S."/>
            <person name="Zeng Q."/>
            <person name="Chapman S."/>
            <person name="Gujja S."/>
            <person name="Saif S."/>
            <person name="Birren B."/>
        </authorList>
    </citation>
    <scope>NUCLEOTIDE SEQUENCE [LARGE SCALE GENOMIC DNA]</scope>
    <source>
        <strain evidence="13">BCC8398</strain>
    </source>
</reference>
<dbReference type="InterPro" id="IPR005788">
    <property type="entry name" value="PDI_thioredoxin-like_dom"/>
</dbReference>
<evidence type="ECO:0000256" key="1">
    <source>
        <dbReference type="ARBA" id="ARBA00001182"/>
    </source>
</evidence>
<accession>A0A1B9H0Y9</accession>
<dbReference type="SUPFAM" id="SSF47933">
    <property type="entry name" value="ERP29 C domain-like"/>
    <property type="match status" value="1"/>
</dbReference>
<keyword evidence="7 12" id="KW-0413">Isomerase</keyword>
<keyword evidence="5" id="KW-0677">Repeat</keyword>
<evidence type="ECO:0000256" key="9">
    <source>
        <dbReference type="RuleBase" id="RU004208"/>
    </source>
</evidence>
<dbReference type="Gene3D" id="1.20.1150.12">
    <property type="entry name" value="Endoplasmic reticulum resident protein 29, C-terminal domain"/>
    <property type="match status" value="1"/>
</dbReference>
<evidence type="ECO:0000313" key="13">
    <source>
        <dbReference type="Proteomes" id="UP000092666"/>
    </source>
</evidence>
<dbReference type="PROSITE" id="PS00194">
    <property type="entry name" value="THIOREDOXIN_1"/>
    <property type="match status" value="2"/>
</dbReference>
<dbReference type="PANTHER" id="PTHR45672:SF11">
    <property type="entry name" value="PROTEIN DISULFIDE-ISOMERASE C17H9.14C"/>
    <property type="match status" value="1"/>
</dbReference>
<dbReference type="Pfam" id="PF00085">
    <property type="entry name" value="Thioredoxin"/>
    <property type="match status" value="2"/>
</dbReference>
<dbReference type="CDD" id="cd02998">
    <property type="entry name" value="PDI_a_ERp38"/>
    <property type="match status" value="2"/>
</dbReference>
<keyword evidence="6" id="KW-1015">Disulfide bond</keyword>